<dbReference type="AlphaFoldDB" id="A0A0N5CP22"/>
<name>A0A0N5CP22_THECL</name>
<evidence type="ECO:0000256" key="4">
    <source>
        <dbReference type="ARBA" id="ARBA00023136"/>
    </source>
</evidence>
<evidence type="ECO:0000256" key="5">
    <source>
        <dbReference type="SAM" id="Phobius"/>
    </source>
</evidence>
<feature type="transmembrane region" description="Helical" evidence="5">
    <location>
        <begin position="29"/>
        <end position="48"/>
    </location>
</feature>
<evidence type="ECO:0000256" key="3">
    <source>
        <dbReference type="ARBA" id="ARBA00022989"/>
    </source>
</evidence>
<feature type="transmembrane region" description="Helical" evidence="5">
    <location>
        <begin position="287"/>
        <end position="311"/>
    </location>
</feature>
<dbReference type="PROSITE" id="PS50262">
    <property type="entry name" value="G_PROTEIN_RECEP_F1_2"/>
    <property type="match status" value="1"/>
</dbReference>
<dbReference type="GO" id="GO:0016020">
    <property type="term" value="C:membrane"/>
    <property type="evidence" value="ECO:0007669"/>
    <property type="project" value="UniProtKB-SubCell"/>
</dbReference>
<dbReference type="PRINTS" id="PR00237">
    <property type="entry name" value="GPCRRHODOPSN"/>
</dbReference>
<dbReference type="SUPFAM" id="SSF81321">
    <property type="entry name" value="Family A G protein-coupled receptor-like"/>
    <property type="match status" value="1"/>
</dbReference>
<dbReference type="CDD" id="cd14978">
    <property type="entry name" value="7tmA_FMRFamide_R-like"/>
    <property type="match status" value="1"/>
</dbReference>
<dbReference type="STRING" id="103827.A0A0N5CP22"/>
<evidence type="ECO:0000256" key="2">
    <source>
        <dbReference type="ARBA" id="ARBA00022692"/>
    </source>
</evidence>
<keyword evidence="2 5" id="KW-0812">Transmembrane</keyword>
<evidence type="ECO:0000259" key="6">
    <source>
        <dbReference type="PROSITE" id="PS50262"/>
    </source>
</evidence>
<protein>
    <submittedName>
        <fullName evidence="9">G_PROTEIN_RECEP_F1_2 domain-containing protein</fullName>
    </submittedName>
</protein>
<keyword evidence="4 5" id="KW-0472">Membrane</keyword>
<accession>A0A0N5CP22</accession>
<evidence type="ECO:0000313" key="8">
    <source>
        <dbReference type="Proteomes" id="UP000276776"/>
    </source>
</evidence>
<evidence type="ECO:0000256" key="1">
    <source>
        <dbReference type="ARBA" id="ARBA00004370"/>
    </source>
</evidence>
<reference evidence="9" key="1">
    <citation type="submission" date="2017-02" db="UniProtKB">
        <authorList>
            <consortium name="WormBaseParasite"/>
        </authorList>
    </citation>
    <scope>IDENTIFICATION</scope>
</reference>
<feature type="transmembrane region" description="Helical" evidence="5">
    <location>
        <begin position="60"/>
        <end position="82"/>
    </location>
</feature>
<dbReference type="WBParaSite" id="TCLT_0000195201-mRNA-1">
    <property type="protein sequence ID" value="TCLT_0000195201-mRNA-1"/>
    <property type="gene ID" value="TCLT_0000195201"/>
</dbReference>
<reference evidence="7 8" key="2">
    <citation type="submission" date="2018-11" db="EMBL/GenBank/DDBJ databases">
        <authorList>
            <consortium name="Pathogen Informatics"/>
        </authorList>
    </citation>
    <scope>NUCLEOTIDE SEQUENCE [LARGE SCALE GENOMIC DNA]</scope>
</reference>
<dbReference type="PANTHER" id="PTHR46895:SF4">
    <property type="entry name" value="G-PROTEIN COUPLED RECEPTORS FAMILY 1 PROFILE DOMAIN-CONTAINING PROTEIN"/>
    <property type="match status" value="1"/>
</dbReference>
<keyword evidence="3 5" id="KW-1133">Transmembrane helix</keyword>
<feature type="transmembrane region" description="Helical" evidence="5">
    <location>
        <begin position="218"/>
        <end position="244"/>
    </location>
</feature>
<evidence type="ECO:0000313" key="9">
    <source>
        <dbReference type="WBParaSite" id="TCLT_0000195201-mRNA-1"/>
    </source>
</evidence>
<comment type="subcellular location">
    <subcellularLocation>
        <location evidence="1">Membrane</location>
    </subcellularLocation>
</comment>
<feature type="transmembrane region" description="Helical" evidence="5">
    <location>
        <begin position="323"/>
        <end position="345"/>
    </location>
</feature>
<dbReference type="GO" id="GO:0004930">
    <property type="term" value="F:G protein-coupled receptor activity"/>
    <property type="evidence" value="ECO:0007669"/>
    <property type="project" value="InterPro"/>
</dbReference>
<feature type="transmembrane region" description="Helical" evidence="5">
    <location>
        <begin position="145"/>
        <end position="162"/>
    </location>
</feature>
<organism evidence="9">
    <name type="scientific">Thelazia callipaeda</name>
    <name type="common">Oriental eyeworm</name>
    <name type="synonym">Parasitic nematode</name>
    <dbReference type="NCBI Taxonomy" id="103827"/>
    <lineage>
        <taxon>Eukaryota</taxon>
        <taxon>Metazoa</taxon>
        <taxon>Ecdysozoa</taxon>
        <taxon>Nematoda</taxon>
        <taxon>Chromadorea</taxon>
        <taxon>Rhabditida</taxon>
        <taxon>Spirurina</taxon>
        <taxon>Spiruromorpha</taxon>
        <taxon>Thelazioidea</taxon>
        <taxon>Thelaziidae</taxon>
        <taxon>Thelazia</taxon>
    </lineage>
</organism>
<dbReference type="OrthoDB" id="10011262at2759"/>
<dbReference type="Gene3D" id="1.20.1070.10">
    <property type="entry name" value="Rhodopsin 7-helix transmembrane proteins"/>
    <property type="match status" value="1"/>
</dbReference>
<feature type="transmembrane region" description="Helical" evidence="5">
    <location>
        <begin position="102"/>
        <end position="124"/>
    </location>
</feature>
<dbReference type="InterPro" id="IPR017452">
    <property type="entry name" value="GPCR_Rhodpsn_7TM"/>
</dbReference>
<sequence>MVNNSSQICLTISQMELYGNEMEKYLQRLLYPLVAIFGVTGNVLNLTVLLNRSSRSRSNIFLAALAVADIIFLLLLTPNILATYPVFTYNYFYRYIYFHIKIHLLSLTNWVSSTAIWLMIAVCANRLIGIMRPLHAKTDWNQYRISLIIAAIIIMTGIVNFYQHFQYVCLIRHFCYGTQIYSKCRSVNNDRLAMLLIQRWFRNGTNPYPTSYRRFIDISITVNAVTTIILPIFLLSFLNVLLLCTLRNRRVFLLVASNQKWYKFEFKFCSSTKKSSTFRYLKTEHHVTMTVALIVTAFIILNGPSAVIHLVNLAHKRKLNYNFILLGNTLVIINKACNFILFCLTSEHFRGRLFKLTQKKVSRRMRMFSTISVKTSSNIRQRVQS</sequence>
<dbReference type="InterPro" id="IPR000276">
    <property type="entry name" value="GPCR_Rhodpsn"/>
</dbReference>
<proteinExistence type="predicted"/>
<keyword evidence="8" id="KW-1185">Reference proteome</keyword>
<gene>
    <name evidence="7" type="ORF">TCLT_LOCUS1953</name>
</gene>
<dbReference type="OMA" id="FYQHFQY"/>
<feature type="domain" description="G-protein coupled receptors family 1 profile" evidence="6">
    <location>
        <begin position="41"/>
        <end position="342"/>
    </location>
</feature>
<evidence type="ECO:0000313" key="7">
    <source>
        <dbReference type="EMBL" id="VDM97664.1"/>
    </source>
</evidence>
<dbReference type="Proteomes" id="UP000276776">
    <property type="component" value="Unassembled WGS sequence"/>
</dbReference>
<dbReference type="PANTHER" id="PTHR46895">
    <property type="entry name" value="PROTEIN CBG20548-RELATED"/>
    <property type="match status" value="1"/>
</dbReference>
<dbReference type="EMBL" id="UYYF01000318">
    <property type="protein sequence ID" value="VDM97664.1"/>
    <property type="molecule type" value="Genomic_DNA"/>
</dbReference>